<dbReference type="AlphaFoldDB" id="D3V2E8"/>
<dbReference type="KEGG" id="xbo:XBJ1_1787"/>
<evidence type="ECO:0000313" key="3">
    <source>
        <dbReference type="Proteomes" id="UP000002045"/>
    </source>
</evidence>
<feature type="transmembrane region" description="Helical" evidence="1">
    <location>
        <begin position="25"/>
        <end position="43"/>
    </location>
</feature>
<reference evidence="2 3" key="1">
    <citation type="journal article" date="2011" name="PLoS ONE">
        <title>The entomopathogenic bacterial endosymbionts xenorhabdus and photorhabdus: convergent lifestyles from divergent genomes.</title>
        <authorList>
            <person name="Chaston J.M."/>
            <person name="Suen G."/>
            <person name="Tucker S.L."/>
            <person name="Andersen A.W."/>
            <person name="Bhasin A."/>
            <person name="Bode E."/>
            <person name="Bode H.B."/>
            <person name="Brachmann A.O."/>
            <person name="Cowles C.E."/>
            <person name="Cowles K.N."/>
            <person name="Darby C."/>
            <person name="de Leon L."/>
            <person name="Drace K."/>
            <person name="Du Z."/>
            <person name="Givaudan A."/>
            <person name="Herbert Tran E.E."/>
            <person name="Jewell K.A."/>
            <person name="Knack J.J."/>
            <person name="Krasomil-Osterfeld K.C."/>
            <person name="Kukor R."/>
            <person name="Lanois A."/>
            <person name="Latreille P."/>
            <person name="Leimgruber N.K."/>
            <person name="Lipke C.M."/>
            <person name="Liu R."/>
            <person name="Lu X."/>
            <person name="Martens E.C."/>
            <person name="Marri P.R."/>
            <person name="Medigue C."/>
            <person name="Menard M.L."/>
            <person name="Miller N.M."/>
            <person name="Morales-Soto N."/>
            <person name="Norton S."/>
            <person name="Ogier J.C."/>
            <person name="Orchard S.S."/>
            <person name="Park D."/>
            <person name="Park Y."/>
            <person name="Qurollo B.A."/>
            <person name="Sugar D.R."/>
            <person name="Richards G.R."/>
            <person name="Rouy Z."/>
            <person name="Slominski B."/>
            <person name="Slominski K."/>
            <person name="Snyder H."/>
            <person name="Tjaden B.C."/>
            <person name="van der Hoeven R."/>
            <person name="Welch R.D."/>
            <person name="Wheeler C."/>
            <person name="Xiang B."/>
            <person name="Barbazuk B."/>
            <person name="Gaudriault S."/>
            <person name="Goodner B."/>
            <person name="Slater S.C."/>
            <person name="Forst S."/>
            <person name="Goldman B.S."/>
            <person name="Goodrich-Blair H."/>
        </authorList>
    </citation>
    <scope>NUCLEOTIDE SEQUENCE [LARGE SCALE GENOMIC DNA]</scope>
    <source>
        <strain evidence="2 3">SS-2004</strain>
    </source>
</reference>
<dbReference type="EMBL" id="FN667741">
    <property type="protein sequence ID" value="CBJ80913.1"/>
    <property type="molecule type" value="Genomic_DNA"/>
</dbReference>
<name>D3V2E8_XENBS</name>
<protein>
    <submittedName>
        <fullName evidence="2">Uncharacterized protein</fullName>
    </submittedName>
</protein>
<sequence>MLSIFHMFYYGNVIMVFYLYKNNYSVDYLLLVLMLIIILYEYISQRKLLFKMILLTEMCCFMNALIYKKNN</sequence>
<accession>D3V2E8</accession>
<evidence type="ECO:0000313" key="2">
    <source>
        <dbReference type="EMBL" id="CBJ80913.1"/>
    </source>
</evidence>
<proteinExistence type="predicted"/>
<evidence type="ECO:0000256" key="1">
    <source>
        <dbReference type="SAM" id="Phobius"/>
    </source>
</evidence>
<gene>
    <name evidence="2" type="ordered locus">XBJ1_1787</name>
</gene>
<dbReference type="Proteomes" id="UP000002045">
    <property type="component" value="Chromosome"/>
</dbReference>
<dbReference type="HOGENOM" id="CLU_2739148_0_0_6"/>
<organism evidence="2 3">
    <name type="scientific">Xenorhabdus bovienii (strain SS-2004)</name>
    <name type="common">Xenorhabdus nematophila subsp. bovienii</name>
    <dbReference type="NCBI Taxonomy" id="406818"/>
    <lineage>
        <taxon>Bacteria</taxon>
        <taxon>Pseudomonadati</taxon>
        <taxon>Pseudomonadota</taxon>
        <taxon>Gammaproteobacteria</taxon>
        <taxon>Enterobacterales</taxon>
        <taxon>Morganellaceae</taxon>
        <taxon>Xenorhabdus</taxon>
    </lineage>
</organism>
<keyword evidence="1" id="KW-0472">Membrane</keyword>
<keyword evidence="1" id="KW-1133">Transmembrane helix</keyword>
<keyword evidence="1" id="KW-0812">Transmembrane</keyword>